<reference evidence="8" key="1">
    <citation type="submission" date="2016-05" db="EMBL/GenBank/DDBJ databases">
        <title>Comparative genomics of biotechnologically important yeasts.</title>
        <authorList>
            <consortium name="DOE Joint Genome Institute"/>
            <person name="Riley R."/>
            <person name="Haridas S."/>
            <person name="Wolfe K.H."/>
            <person name="Lopes M.R."/>
            <person name="Hittinger C.T."/>
            <person name="Goker M."/>
            <person name="Salamov A."/>
            <person name="Wisecaver J."/>
            <person name="Long T.M."/>
            <person name="Aerts A.L."/>
            <person name="Barry K."/>
            <person name="Choi C."/>
            <person name="Clum A."/>
            <person name="Coughlan A.Y."/>
            <person name="Deshpande S."/>
            <person name="Douglass A.P."/>
            <person name="Hanson S.J."/>
            <person name="Klenk H.-P."/>
            <person name="Labutti K."/>
            <person name="Lapidus A."/>
            <person name="Lindquist E."/>
            <person name="Lipzen A."/>
            <person name="Meier-Kolthoff J.P."/>
            <person name="Ohm R.A."/>
            <person name="Otillar R.P."/>
            <person name="Pangilinan J."/>
            <person name="Peng Y."/>
            <person name="Rokas A."/>
            <person name="Rosa C.A."/>
            <person name="Scheuner C."/>
            <person name="Sibirny A.A."/>
            <person name="Slot J.C."/>
            <person name="Stielow J.B."/>
            <person name="Sun H."/>
            <person name="Kurtzman C.P."/>
            <person name="Blackwell M."/>
            <person name="Grigoriev I.V."/>
            <person name="Jeffries T.W."/>
        </authorList>
    </citation>
    <scope>NUCLEOTIDE SEQUENCE [LARGE SCALE GENOMIC DNA]</scope>
    <source>
        <strain evidence="8">NRRL Y-1933</strain>
    </source>
</reference>
<dbReference type="GeneID" id="30998297"/>
<dbReference type="Pfam" id="PF07690">
    <property type="entry name" value="MFS_1"/>
    <property type="match status" value="1"/>
</dbReference>
<feature type="transmembrane region" description="Helical" evidence="6">
    <location>
        <begin position="214"/>
        <end position="240"/>
    </location>
</feature>
<dbReference type="GO" id="GO:0022857">
    <property type="term" value="F:transmembrane transporter activity"/>
    <property type="evidence" value="ECO:0007669"/>
    <property type="project" value="InterPro"/>
</dbReference>
<dbReference type="PANTHER" id="PTHR43791">
    <property type="entry name" value="PERMEASE-RELATED"/>
    <property type="match status" value="1"/>
</dbReference>
<dbReference type="Proteomes" id="UP000095085">
    <property type="component" value="Unassembled WGS sequence"/>
</dbReference>
<evidence type="ECO:0000313" key="8">
    <source>
        <dbReference type="Proteomes" id="UP000095085"/>
    </source>
</evidence>
<keyword evidence="8" id="KW-1185">Reference proteome</keyword>
<evidence type="ECO:0000256" key="3">
    <source>
        <dbReference type="ARBA" id="ARBA00022692"/>
    </source>
</evidence>
<comment type="subcellular location">
    <subcellularLocation>
        <location evidence="1">Membrane</location>
        <topology evidence="1">Multi-pass membrane protein</topology>
    </subcellularLocation>
</comment>
<evidence type="ECO:0000256" key="6">
    <source>
        <dbReference type="SAM" id="Phobius"/>
    </source>
</evidence>
<keyword evidence="4 6" id="KW-1133">Transmembrane helix</keyword>
<dbReference type="STRING" id="984485.A0A1E4RBK5"/>
<feature type="transmembrane region" description="Helical" evidence="6">
    <location>
        <begin position="448"/>
        <end position="465"/>
    </location>
</feature>
<dbReference type="InterPro" id="IPR036259">
    <property type="entry name" value="MFS_trans_sf"/>
</dbReference>
<evidence type="ECO:0000256" key="1">
    <source>
        <dbReference type="ARBA" id="ARBA00004141"/>
    </source>
</evidence>
<dbReference type="PANTHER" id="PTHR43791:SF1">
    <property type="entry name" value="ALLANTOATE PERMEASE"/>
    <property type="match status" value="1"/>
</dbReference>
<gene>
    <name evidence="7" type="ORF">HYPBUDRAFT_8506</name>
</gene>
<feature type="transmembrane region" description="Helical" evidence="6">
    <location>
        <begin position="386"/>
        <end position="406"/>
    </location>
</feature>
<dbReference type="GO" id="GO:0016020">
    <property type="term" value="C:membrane"/>
    <property type="evidence" value="ECO:0007669"/>
    <property type="project" value="UniProtKB-SubCell"/>
</dbReference>
<dbReference type="EMBL" id="KV454547">
    <property type="protein sequence ID" value="ODV64647.1"/>
    <property type="molecule type" value="Genomic_DNA"/>
</dbReference>
<dbReference type="RefSeq" id="XP_020073714.1">
    <property type="nucleotide sequence ID" value="XM_020223748.1"/>
</dbReference>
<dbReference type="Gene3D" id="1.20.1250.20">
    <property type="entry name" value="MFS general substrate transporter like domains"/>
    <property type="match status" value="2"/>
</dbReference>
<feature type="transmembrane region" description="Helical" evidence="6">
    <location>
        <begin position="147"/>
        <end position="171"/>
    </location>
</feature>
<evidence type="ECO:0000256" key="2">
    <source>
        <dbReference type="ARBA" id="ARBA00022448"/>
    </source>
</evidence>
<feature type="transmembrane region" description="Helical" evidence="6">
    <location>
        <begin position="477"/>
        <end position="498"/>
    </location>
</feature>
<feature type="transmembrane region" description="Helical" evidence="6">
    <location>
        <begin position="418"/>
        <end position="439"/>
    </location>
</feature>
<protein>
    <submittedName>
        <fullName evidence="7">Allantoate permease</fullName>
    </submittedName>
</protein>
<feature type="transmembrane region" description="Helical" evidence="6">
    <location>
        <begin position="113"/>
        <end position="135"/>
    </location>
</feature>
<accession>A0A1E4RBK5</accession>
<evidence type="ECO:0000256" key="4">
    <source>
        <dbReference type="ARBA" id="ARBA00022989"/>
    </source>
</evidence>
<keyword evidence="5 6" id="KW-0472">Membrane</keyword>
<proteinExistence type="predicted"/>
<dbReference type="InterPro" id="IPR011701">
    <property type="entry name" value="MFS"/>
</dbReference>
<feature type="transmembrane region" description="Helical" evidence="6">
    <location>
        <begin position="74"/>
        <end position="92"/>
    </location>
</feature>
<name>A0A1E4RBK5_9ASCO</name>
<evidence type="ECO:0000313" key="7">
    <source>
        <dbReference type="EMBL" id="ODV64647.1"/>
    </source>
</evidence>
<feature type="transmembrane region" description="Helical" evidence="6">
    <location>
        <begin position="358"/>
        <end position="379"/>
    </location>
</feature>
<feature type="transmembrane region" description="Helical" evidence="6">
    <location>
        <begin position="252"/>
        <end position="273"/>
    </location>
</feature>
<keyword evidence="2" id="KW-0813">Transport</keyword>
<dbReference type="SUPFAM" id="SSF103473">
    <property type="entry name" value="MFS general substrate transporter"/>
    <property type="match status" value="1"/>
</dbReference>
<dbReference type="OrthoDB" id="6730379at2759"/>
<sequence length="534" mass="60026">MLVDKNTTDEKLNTVISFTDTDIDKQNAANVITSIISPSGKEVKVTGDVDEAMKYAIRNTEEHIELDPKASRRLFYKLNICLLPLICLLYCFQFMDKLSNSYASILGLRDPKIGLNMVGDQYSWTGSAFYLGYLFFEFPTSLLLQRFPVITTTSIFIIIWGFVLAMGLVCGSHGSQSGYAGFIFIRTIQGGLESIITPAFTLYTGFWYKKDEVFLITSLWFASNGLGTILGSGAVAHSVFQHRESYDLAPWKLVFIITGVLTIGLGIAMFFYLPNTPAQAWFLNDEEKKMVVERLRETNQGFGNKHFKIHQFKEAFLDVKTWLFFIFAFCNNIPNGGLTNFGSILLNEDLDYSTGKALLMQMPLGAVEIVGCVLFAYCYKFYQKRLFWATLGTAITLASQCMLAFLKNNKVQLAGYTLYSLGPIGFICVLSCIGSNVLGTTKKQTTNAIYLISYCVGNLVGPQTFKASESPDYPSAKLAIVICGAISLVTLIVLWVYLEWENKRRDKNQTELHIENIEFADLTDKENPYFRYVI</sequence>
<keyword evidence="3 6" id="KW-0812">Transmembrane</keyword>
<dbReference type="AlphaFoldDB" id="A0A1E4RBK5"/>
<evidence type="ECO:0000256" key="5">
    <source>
        <dbReference type="ARBA" id="ARBA00023136"/>
    </source>
</evidence>
<feature type="transmembrane region" description="Helical" evidence="6">
    <location>
        <begin position="183"/>
        <end position="208"/>
    </location>
</feature>
<organism evidence="7 8">
    <name type="scientific">Hyphopichia burtonii NRRL Y-1933</name>
    <dbReference type="NCBI Taxonomy" id="984485"/>
    <lineage>
        <taxon>Eukaryota</taxon>
        <taxon>Fungi</taxon>
        <taxon>Dikarya</taxon>
        <taxon>Ascomycota</taxon>
        <taxon>Saccharomycotina</taxon>
        <taxon>Pichiomycetes</taxon>
        <taxon>Debaryomycetaceae</taxon>
        <taxon>Hyphopichia</taxon>
    </lineage>
</organism>